<comment type="caution">
    <text evidence="1">The sequence shown here is derived from an EMBL/GenBank/DDBJ whole genome shotgun (WGS) entry which is preliminary data.</text>
</comment>
<sequence>MAPPYQAQSLPVRCHRRTHSIRRVKSTPTLCVPPRAPRCPPELDSDYLTRVTAPPPTHPISRSSCALREEILCGDAGTFEIVIQPPSPRASLSSSSFASSSSSDSSTSSTSTVVRRRVRAKTALRNAMGVVLSALVGTPHRRAEERIEFDLCT</sequence>
<reference evidence="1" key="2">
    <citation type="journal article" date="2022" name="New Phytol.">
        <title>Evolutionary transition to the ectomycorrhizal habit in the genomes of a hyperdiverse lineage of mushroom-forming fungi.</title>
        <authorList>
            <person name="Looney B."/>
            <person name="Miyauchi S."/>
            <person name="Morin E."/>
            <person name="Drula E."/>
            <person name="Courty P.E."/>
            <person name="Kohler A."/>
            <person name="Kuo A."/>
            <person name="LaButti K."/>
            <person name="Pangilinan J."/>
            <person name="Lipzen A."/>
            <person name="Riley R."/>
            <person name="Andreopoulos W."/>
            <person name="He G."/>
            <person name="Johnson J."/>
            <person name="Nolan M."/>
            <person name="Tritt A."/>
            <person name="Barry K.W."/>
            <person name="Grigoriev I.V."/>
            <person name="Nagy L.G."/>
            <person name="Hibbett D."/>
            <person name="Henrissat B."/>
            <person name="Matheny P.B."/>
            <person name="Labbe J."/>
            <person name="Martin F.M."/>
        </authorList>
    </citation>
    <scope>NUCLEOTIDE SEQUENCE</scope>
    <source>
        <strain evidence="1">EC-137</strain>
    </source>
</reference>
<evidence type="ECO:0000313" key="2">
    <source>
        <dbReference type="Proteomes" id="UP000814128"/>
    </source>
</evidence>
<reference evidence="1" key="1">
    <citation type="submission" date="2021-02" db="EMBL/GenBank/DDBJ databases">
        <authorList>
            <consortium name="DOE Joint Genome Institute"/>
            <person name="Ahrendt S."/>
            <person name="Looney B.P."/>
            <person name="Miyauchi S."/>
            <person name="Morin E."/>
            <person name="Drula E."/>
            <person name="Courty P.E."/>
            <person name="Chicoki N."/>
            <person name="Fauchery L."/>
            <person name="Kohler A."/>
            <person name="Kuo A."/>
            <person name="Labutti K."/>
            <person name="Pangilinan J."/>
            <person name="Lipzen A."/>
            <person name="Riley R."/>
            <person name="Andreopoulos W."/>
            <person name="He G."/>
            <person name="Johnson J."/>
            <person name="Barry K.W."/>
            <person name="Grigoriev I.V."/>
            <person name="Nagy L."/>
            <person name="Hibbett D."/>
            <person name="Henrissat B."/>
            <person name="Matheny P.B."/>
            <person name="Labbe J."/>
            <person name="Martin F."/>
        </authorList>
    </citation>
    <scope>NUCLEOTIDE SEQUENCE</scope>
    <source>
        <strain evidence="1">EC-137</strain>
    </source>
</reference>
<accession>A0ACB8QCR9</accession>
<keyword evidence="2" id="KW-1185">Reference proteome</keyword>
<dbReference type="Proteomes" id="UP000814128">
    <property type="component" value="Unassembled WGS sequence"/>
</dbReference>
<organism evidence="1 2">
    <name type="scientific">Vararia minispora EC-137</name>
    <dbReference type="NCBI Taxonomy" id="1314806"/>
    <lineage>
        <taxon>Eukaryota</taxon>
        <taxon>Fungi</taxon>
        <taxon>Dikarya</taxon>
        <taxon>Basidiomycota</taxon>
        <taxon>Agaricomycotina</taxon>
        <taxon>Agaricomycetes</taxon>
        <taxon>Russulales</taxon>
        <taxon>Lachnocladiaceae</taxon>
        <taxon>Vararia</taxon>
    </lineage>
</organism>
<name>A0ACB8QCR9_9AGAM</name>
<protein>
    <submittedName>
        <fullName evidence="1">Uncharacterized protein</fullName>
    </submittedName>
</protein>
<gene>
    <name evidence="1" type="ORF">K488DRAFT_72953</name>
</gene>
<evidence type="ECO:0000313" key="1">
    <source>
        <dbReference type="EMBL" id="KAI0029452.1"/>
    </source>
</evidence>
<proteinExistence type="predicted"/>
<dbReference type="EMBL" id="MU273675">
    <property type="protein sequence ID" value="KAI0029452.1"/>
    <property type="molecule type" value="Genomic_DNA"/>
</dbReference>